<feature type="domain" description="Secretion system C-terminal sorting" evidence="2">
    <location>
        <begin position="114"/>
        <end position="190"/>
    </location>
</feature>
<dbReference type="AlphaFoldDB" id="A0A840TNQ2"/>
<dbReference type="Gene3D" id="2.60.40.4070">
    <property type="match status" value="1"/>
</dbReference>
<dbReference type="InterPro" id="IPR026444">
    <property type="entry name" value="Secre_tail"/>
</dbReference>
<dbReference type="Pfam" id="PF18962">
    <property type="entry name" value="Por_Secre_tail"/>
    <property type="match status" value="1"/>
</dbReference>
<sequence>MKKALQTTLFNLVAIAGILGTTAAQAQQAEATCPGTITLTAPLSSAKVDEHASQYLTASNVVNSGEVSYRAGEAISLTPGFEAKPGAVFSATIAACSPAKPLSWDESIFTLGAYPNPFADNTLIEYTLPQSSRVSVSILNVQGILISRLVTDQDQSEGTHRITFESQTLPEGVYICTLNTPQGRKTHKIVKQK</sequence>
<dbReference type="EMBL" id="JACHGF010000001">
    <property type="protein sequence ID" value="MBB5282833.1"/>
    <property type="molecule type" value="Genomic_DNA"/>
</dbReference>
<name>A0A840TNQ2_9BACT</name>
<protein>
    <recommendedName>
        <fullName evidence="2">Secretion system C-terminal sorting domain-containing protein</fullName>
    </recommendedName>
</protein>
<reference evidence="3 4" key="1">
    <citation type="submission" date="2020-08" db="EMBL/GenBank/DDBJ databases">
        <title>Genomic Encyclopedia of Type Strains, Phase IV (KMG-IV): sequencing the most valuable type-strain genomes for metagenomic binning, comparative biology and taxonomic classification.</title>
        <authorList>
            <person name="Goeker M."/>
        </authorList>
    </citation>
    <scope>NUCLEOTIDE SEQUENCE [LARGE SCALE GENOMIC DNA]</scope>
    <source>
        <strain evidence="3 4">DSM 105074</strain>
    </source>
</reference>
<dbReference type="Proteomes" id="UP000557307">
    <property type="component" value="Unassembled WGS sequence"/>
</dbReference>
<dbReference type="NCBIfam" id="TIGR04183">
    <property type="entry name" value="Por_Secre_tail"/>
    <property type="match status" value="1"/>
</dbReference>
<evidence type="ECO:0000256" key="1">
    <source>
        <dbReference type="SAM" id="SignalP"/>
    </source>
</evidence>
<dbReference type="InterPro" id="IPR055015">
    <property type="entry name" value="GCX_COOH"/>
</dbReference>
<gene>
    <name evidence="3" type="ORF">HNQ92_000954</name>
</gene>
<accession>A0A840TNQ2</accession>
<evidence type="ECO:0000313" key="4">
    <source>
        <dbReference type="Proteomes" id="UP000557307"/>
    </source>
</evidence>
<comment type="caution">
    <text evidence="3">The sequence shown here is derived from an EMBL/GenBank/DDBJ whole genome shotgun (WGS) entry which is preliminary data.</text>
</comment>
<dbReference type="RefSeq" id="WP_184171589.1">
    <property type="nucleotide sequence ID" value="NZ_JACHGF010000001.1"/>
</dbReference>
<keyword evidence="1" id="KW-0732">Signal</keyword>
<evidence type="ECO:0000259" key="2">
    <source>
        <dbReference type="Pfam" id="PF18962"/>
    </source>
</evidence>
<evidence type="ECO:0000313" key="3">
    <source>
        <dbReference type="EMBL" id="MBB5282833.1"/>
    </source>
</evidence>
<feature type="signal peptide" evidence="1">
    <location>
        <begin position="1"/>
        <end position="26"/>
    </location>
</feature>
<organism evidence="3 4">
    <name type="scientific">Rhabdobacter roseus</name>
    <dbReference type="NCBI Taxonomy" id="1655419"/>
    <lineage>
        <taxon>Bacteria</taxon>
        <taxon>Pseudomonadati</taxon>
        <taxon>Bacteroidota</taxon>
        <taxon>Cytophagia</taxon>
        <taxon>Cytophagales</taxon>
        <taxon>Cytophagaceae</taxon>
        <taxon>Rhabdobacter</taxon>
    </lineage>
</organism>
<proteinExistence type="predicted"/>
<keyword evidence="4" id="KW-1185">Reference proteome</keyword>
<feature type="chain" id="PRO_5032553254" description="Secretion system C-terminal sorting domain-containing protein" evidence="1">
    <location>
        <begin position="27"/>
        <end position="193"/>
    </location>
</feature>
<dbReference type="NCBIfam" id="NF045639">
    <property type="entry name" value="GCX_COOH"/>
    <property type="match status" value="1"/>
</dbReference>